<protein>
    <submittedName>
        <fullName evidence="1">Uncharacterized protein</fullName>
    </submittedName>
</protein>
<feature type="non-terminal residue" evidence="1">
    <location>
        <position position="1"/>
    </location>
</feature>
<reference evidence="1" key="1">
    <citation type="journal article" date="2015" name="Nature">
        <title>Complex archaea that bridge the gap between prokaryotes and eukaryotes.</title>
        <authorList>
            <person name="Spang A."/>
            <person name="Saw J.H."/>
            <person name="Jorgensen S.L."/>
            <person name="Zaremba-Niedzwiedzka K."/>
            <person name="Martijn J."/>
            <person name="Lind A.E."/>
            <person name="van Eijk R."/>
            <person name="Schleper C."/>
            <person name="Guy L."/>
            <person name="Ettema T.J."/>
        </authorList>
    </citation>
    <scope>NUCLEOTIDE SEQUENCE</scope>
</reference>
<organism evidence="1">
    <name type="scientific">marine sediment metagenome</name>
    <dbReference type="NCBI Taxonomy" id="412755"/>
    <lineage>
        <taxon>unclassified sequences</taxon>
        <taxon>metagenomes</taxon>
        <taxon>ecological metagenomes</taxon>
    </lineage>
</organism>
<evidence type="ECO:0000313" key="1">
    <source>
        <dbReference type="EMBL" id="KKK60490.1"/>
    </source>
</evidence>
<comment type="caution">
    <text evidence="1">The sequence shown here is derived from an EMBL/GenBank/DDBJ whole genome shotgun (WGS) entry which is preliminary data.</text>
</comment>
<dbReference type="EMBL" id="LAZR01062943">
    <property type="protein sequence ID" value="KKK60490.1"/>
    <property type="molecule type" value="Genomic_DNA"/>
</dbReference>
<gene>
    <name evidence="1" type="ORF">LCGC14_3023840</name>
</gene>
<proteinExistence type="predicted"/>
<name>A0A0F8XHL1_9ZZZZ</name>
<sequence length="360" mass="39859">LSQQVWPLVPIKQMDPATLVVARVKGTIDNDFYQSEMAKQGYSGGVNDALVKAAEQILGPGELLGMLVRGVIDTGKFTSELARLGVSEESAGNLAEMAEQFLSPGDLLGMLTRGVINDGKFTSDLGKLGISSDSASSLAEMAEQILPAQSLIQAMFRGEIDAGKYKSEMGRMGFTPESADTFETVSKIIGGPNDMIRWAVREVFTPEIVAELGLADEFPSEFIEQAAKIGMEEDIAKNEWAAHWVLPSVQQGFEMMHRRVKKRDGGTFELADMERLLRVQDVMPFFRGMVTQIAFRPFTRVDVRRMHKSGVLSTEEVKSAYLDLGFDDNKAQAMTDFTVQFNTESERDLTKSEIMRAFDR</sequence>
<accession>A0A0F8XHL1</accession>
<feature type="non-terminal residue" evidence="1">
    <location>
        <position position="360"/>
    </location>
</feature>
<dbReference type="AlphaFoldDB" id="A0A0F8XHL1"/>